<evidence type="ECO:0000259" key="3">
    <source>
        <dbReference type="Pfam" id="PF04321"/>
    </source>
</evidence>
<dbReference type="Pfam" id="PF04321">
    <property type="entry name" value="RmlD_sub_bind"/>
    <property type="match status" value="1"/>
</dbReference>
<comment type="caution">
    <text evidence="4">The sequence shown here is derived from an EMBL/GenBank/DDBJ whole genome shotgun (WGS) entry which is preliminary data.</text>
</comment>
<dbReference type="GO" id="GO:0019305">
    <property type="term" value="P:dTDP-rhamnose biosynthetic process"/>
    <property type="evidence" value="ECO:0007669"/>
    <property type="project" value="UniProtKB-UniPathway"/>
</dbReference>
<dbReference type="InterPro" id="IPR029903">
    <property type="entry name" value="RmlD-like-bd"/>
</dbReference>
<dbReference type="Gene3D" id="3.40.50.720">
    <property type="entry name" value="NAD(P)-binding Rossmann-like Domain"/>
    <property type="match status" value="1"/>
</dbReference>
<comment type="pathway">
    <text evidence="2">Carbohydrate biosynthesis; dTDP-L-rhamnose biosynthesis.</text>
</comment>
<reference evidence="4 5" key="1">
    <citation type="journal article" date="2018" name="Nat. Biotechnol.">
        <title>A standardized bacterial taxonomy based on genome phylogeny substantially revises the tree of life.</title>
        <authorList>
            <person name="Parks D.H."/>
            <person name="Chuvochina M."/>
            <person name="Waite D.W."/>
            <person name="Rinke C."/>
            <person name="Skarshewski A."/>
            <person name="Chaumeil P.A."/>
            <person name="Hugenholtz P."/>
        </authorList>
    </citation>
    <scope>NUCLEOTIDE SEQUENCE [LARGE SCALE GENOMIC DNA]</scope>
    <source>
        <strain evidence="4">UBA9956</strain>
    </source>
</reference>
<feature type="domain" description="RmlD-like substrate binding" evidence="3">
    <location>
        <begin position="16"/>
        <end position="293"/>
    </location>
</feature>
<name>A0A350HCA5_UNCW3</name>
<protein>
    <recommendedName>
        <fullName evidence="2">dTDP-4-dehydrorhamnose reductase</fullName>
        <ecNumber evidence="2">1.1.1.133</ecNumber>
    </recommendedName>
</protein>
<gene>
    <name evidence="4" type="ORF">DCW38_08355</name>
</gene>
<dbReference type="GO" id="GO:0008831">
    <property type="term" value="F:dTDP-4-dehydrorhamnose reductase activity"/>
    <property type="evidence" value="ECO:0007669"/>
    <property type="project" value="UniProtKB-EC"/>
</dbReference>
<keyword evidence="2" id="KW-0521">NADP</keyword>
<evidence type="ECO:0000313" key="4">
    <source>
        <dbReference type="EMBL" id="HAV93171.1"/>
    </source>
</evidence>
<dbReference type="PANTHER" id="PTHR10491:SF4">
    <property type="entry name" value="METHIONINE ADENOSYLTRANSFERASE 2 SUBUNIT BETA"/>
    <property type="match status" value="1"/>
</dbReference>
<dbReference type="UniPathway" id="UPA00124"/>
<dbReference type="Proteomes" id="UP000264062">
    <property type="component" value="Unassembled WGS sequence"/>
</dbReference>
<evidence type="ECO:0000256" key="2">
    <source>
        <dbReference type="RuleBase" id="RU364082"/>
    </source>
</evidence>
<sequence>MGEDKMFQRNHREADMKILVLGQSGLLGSYLAQSADKKDKVFFPDRNQLNIKDTQKFYKFIAENEIELCINASGLTNVYLCETNVSEAFKVNAYAPAECSKICFEKGVRFIQISTGFVFDGKKGSPYIESDTPSPINAYGESKYRGELFIQRDNPDALIVRTNEIFGKGLSTLGHNMMGYMITQILTGKGIIVYPIRTSPVYALDLSKFLWSIKDKKIKGIIHAVNSGSFTYVEIAEMISKLLKSKSGIKKRSDILKYKLPEDCSLETERFKELNLTELRPFQEAIKDCLKEFL</sequence>
<evidence type="ECO:0000256" key="1">
    <source>
        <dbReference type="ARBA" id="ARBA00010944"/>
    </source>
</evidence>
<dbReference type="EMBL" id="DMZY01000249">
    <property type="protein sequence ID" value="HAV93171.1"/>
    <property type="molecule type" value="Genomic_DNA"/>
</dbReference>
<dbReference type="InterPro" id="IPR036291">
    <property type="entry name" value="NAD(P)-bd_dom_sf"/>
</dbReference>
<organism evidence="4 5">
    <name type="scientific">candidate division WOR-3 bacterium</name>
    <dbReference type="NCBI Taxonomy" id="2052148"/>
    <lineage>
        <taxon>Bacteria</taxon>
        <taxon>Bacteria division WOR-3</taxon>
    </lineage>
</organism>
<dbReference type="SUPFAM" id="SSF51735">
    <property type="entry name" value="NAD(P)-binding Rossmann-fold domains"/>
    <property type="match status" value="1"/>
</dbReference>
<comment type="function">
    <text evidence="2">Catalyzes the reduction of dTDP-6-deoxy-L-lyxo-4-hexulose to yield dTDP-L-rhamnose.</text>
</comment>
<dbReference type="InterPro" id="IPR005913">
    <property type="entry name" value="dTDP_dehydrorham_reduct"/>
</dbReference>
<dbReference type="PANTHER" id="PTHR10491">
    <property type="entry name" value="DTDP-4-DEHYDRORHAMNOSE REDUCTASE"/>
    <property type="match status" value="1"/>
</dbReference>
<keyword evidence="2" id="KW-0560">Oxidoreductase</keyword>
<comment type="similarity">
    <text evidence="1 2">Belongs to the dTDP-4-dehydrorhamnose reductase family.</text>
</comment>
<dbReference type="CDD" id="cd05254">
    <property type="entry name" value="dTDP_HR_like_SDR_e"/>
    <property type="match status" value="1"/>
</dbReference>
<evidence type="ECO:0000313" key="5">
    <source>
        <dbReference type="Proteomes" id="UP000264062"/>
    </source>
</evidence>
<dbReference type="EC" id="1.1.1.133" evidence="2"/>
<dbReference type="AlphaFoldDB" id="A0A350HCA5"/>
<proteinExistence type="inferred from homology"/>
<accession>A0A350HCA5</accession>